<dbReference type="EMBL" id="JASGCB010000049">
    <property type="protein sequence ID" value="MDI9261337.1"/>
    <property type="molecule type" value="Genomic_DNA"/>
</dbReference>
<dbReference type="Pfam" id="PF02195">
    <property type="entry name" value="ParB_N"/>
    <property type="match status" value="1"/>
</dbReference>
<organism evidence="4 5">
    <name type="scientific">Alicyclobacillus sendaiensis PA2</name>
    <dbReference type="NCBI Taxonomy" id="3029425"/>
    <lineage>
        <taxon>Bacteria</taxon>
        <taxon>Bacillati</taxon>
        <taxon>Bacillota</taxon>
        <taxon>Bacilli</taxon>
        <taxon>Bacillales</taxon>
        <taxon>Alicyclobacillaceae</taxon>
        <taxon>Alicyclobacillus</taxon>
    </lineage>
</organism>
<dbReference type="Gene3D" id="1.10.10.2830">
    <property type="match status" value="1"/>
</dbReference>
<comment type="similarity">
    <text evidence="1">Belongs to the ParB family.</text>
</comment>
<dbReference type="PANTHER" id="PTHR33375:SF1">
    <property type="entry name" value="CHROMOSOME-PARTITIONING PROTEIN PARB-RELATED"/>
    <property type="match status" value="1"/>
</dbReference>
<evidence type="ECO:0000313" key="5">
    <source>
        <dbReference type="Proteomes" id="UP001529245"/>
    </source>
</evidence>
<dbReference type="SUPFAM" id="SSF110849">
    <property type="entry name" value="ParB/Sulfiredoxin"/>
    <property type="match status" value="1"/>
</dbReference>
<dbReference type="Gene3D" id="3.90.1530.30">
    <property type="match status" value="1"/>
</dbReference>
<evidence type="ECO:0000259" key="3">
    <source>
        <dbReference type="SMART" id="SM00470"/>
    </source>
</evidence>
<dbReference type="InterPro" id="IPR036086">
    <property type="entry name" value="ParB/Sulfiredoxin_sf"/>
</dbReference>
<accession>A0ABT6Y235</accession>
<sequence length="430" mass="49564">MRVPLKALQEHPENHLFRDLTEEELQALAADIQENGLIHPIVIRAIGNGQYEILSGHQRVRAAQCLGWSDIEANVVDVDDNRATRMLISANIKTRALSPMELAKAIRRERELIEELHGERRGRPRTENVGHNVQDLIGIWSKSVAEELGMSEKQVRRLDKLNELIPELKELVDKGKLSSTAAEQLAYLDSDEQQALYRAFGEAIGEQRVVEIKALRAEIESLRKAREEAEAARQQAFLALEAERRKLEDWKRQTQSTDEKTMAEFRKRIADLEAELSRLQAEREALEVGIESLAERKAQEFLTQKQADLNEKLKKISEKNRALNEENRRLSEENERLAQRLVHFEHSELERARYRNQFEQQMAQALAEWEKVVVAARELWEGPLEGDPKFLHAVRFYVERLKAKLHELEKIGELSSNGAEIVDATFVWKS</sequence>
<evidence type="ECO:0000256" key="1">
    <source>
        <dbReference type="ARBA" id="ARBA00006295"/>
    </source>
</evidence>
<evidence type="ECO:0000256" key="2">
    <source>
        <dbReference type="SAM" id="Coils"/>
    </source>
</evidence>
<comment type="caution">
    <text evidence="4">The sequence shown here is derived from an EMBL/GenBank/DDBJ whole genome shotgun (WGS) entry which is preliminary data.</text>
</comment>
<evidence type="ECO:0000313" key="4">
    <source>
        <dbReference type="EMBL" id="MDI9261337.1"/>
    </source>
</evidence>
<dbReference type="SUPFAM" id="SSF109709">
    <property type="entry name" value="KorB DNA-binding domain-like"/>
    <property type="match status" value="1"/>
</dbReference>
<dbReference type="InterPro" id="IPR003115">
    <property type="entry name" value="ParB_N"/>
</dbReference>
<dbReference type="RefSeq" id="WP_283204730.1">
    <property type="nucleotide sequence ID" value="NZ_JASGCB010000049.1"/>
</dbReference>
<feature type="domain" description="ParB-like N-terminal" evidence="3">
    <location>
        <begin position="1"/>
        <end position="92"/>
    </location>
</feature>
<dbReference type="NCBIfam" id="TIGR00180">
    <property type="entry name" value="parB_part"/>
    <property type="match status" value="1"/>
</dbReference>
<dbReference type="PANTHER" id="PTHR33375">
    <property type="entry name" value="CHROMOSOME-PARTITIONING PROTEIN PARB-RELATED"/>
    <property type="match status" value="1"/>
</dbReference>
<name>A0ABT6Y235_ALISE</name>
<dbReference type="SMART" id="SM00470">
    <property type="entry name" value="ParB"/>
    <property type="match status" value="1"/>
</dbReference>
<reference evidence="4 5" key="1">
    <citation type="submission" date="2023-04" db="EMBL/GenBank/DDBJ databases">
        <title>A. sendaiensis sub sp. chiapanensis a novel subspecie with specific adaptation in bacterial cell wall isolated from an active volcano.</title>
        <authorList>
            <person name="Alvarez Gutierrez P.E."/>
            <person name="Ortiz Cortes L.Y."/>
        </authorList>
    </citation>
    <scope>NUCLEOTIDE SEQUENCE [LARGE SCALE GENOMIC DNA]</scope>
    <source>
        <strain evidence="4 5">PA2</strain>
    </source>
</reference>
<dbReference type="InterPro" id="IPR004437">
    <property type="entry name" value="ParB/RepB/Spo0J"/>
</dbReference>
<dbReference type="Proteomes" id="UP001529245">
    <property type="component" value="Unassembled WGS sequence"/>
</dbReference>
<keyword evidence="2" id="KW-0175">Coiled coil</keyword>
<gene>
    <name evidence="4" type="ORF">QID03_14340</name>
</gene>
<keyword evidence="5" id="KW-1185">Reference proteome</keyword>
<protein>
    <submittedName>
        <fullName evidence="4">ParB/RepB/Spo0J family partition protein</fullName>
    </submittedName>
</protein>
<proteinExistence type="inferred from homology"/>
<dbReference type="InterPro" id="IPR050336">
    <property type="entry name" value="Chromosome_partition/occlusion"/>
</dbReference>
<feature type="coiled-coil region" evidence="2">
    <location>
        <begin position="212"/>
        <end position="347"/>
    </location>
</feature>